<evidence type="ECO:0000256" key="1">
    <source>
        <dbReference type="SAM" id="MobiDB-lite"/>
    </source>
</evidence>
<feature type="region of interest" description="Disordered" evidence="1">
    <location>
        <begin position="64"/>
        <end position="94"/>
    </location>
</feature>
<feature type="compositionally biased region" description="Low complexity" evidence="1">
    <location>
        <begin position="69"/>
        <end position="81"/>
    </location>
</feature>
<gene>
    <name evidence="2" type="ORF">RND71_012239</name>
</gene>
<evidence type="ECO:0000313" key="2">
    <source>
        <dbReference type="EMBL" id="KAK4368447.1"/>
    </source>
</evidence>
<reference evidence="2" key="1">
    <citation type="submission" date="2023-12" db="EMBL/GenBank/DDBJ databases">
        <title>Genome assembly of Anisodus tanguticus.</title>
        <authorList>
            <person name="Wang Y.-J."/>
        </authorList>
    </citation>
    <scope>NUCLEOTIDE SEQUENCE</scope>
    <source>
        <strain evidence="2">KB-2021</strain>
        <tissue evidence="2">Leaf</tissue>
    </source>
</reference>
<proteinExistence type="predicted"/>
<sequence>MGEEDSQKLKSIAASAYDYENDPRWADYWSNILIPPPMASRNDVVHHFKRKFYQRYIDPGLVVEPMTTSSSSQSARPSAAQPHHHHHRRPQLLVTSQDNVTLDKLIELQARRQPQLLIRHHFDGTNKLYNFQ</sequence>
<comment type="caution">
    <text evidence="2">The sequence shown here is derived from an EMBL/GenBank/DDBJ whole genome shotgun (WGS) entry which is preliminary data.</text>
</comment>
<name>A0AAE1SFD3_9SOLA</name>
<evidence type="ECO:0000313" key="3">
    <source>
        <dbReference type="Proteomes" id="UP001291623"/>
    </source>
</evidence>
<protein>
    <submittedName>
        <fullName evidence="2">Uncharacterized protein</fullName>
    </submittedName>
</protein>
<dbReference type="AlphaFoldDB" id="A0AAE1SFD3"/>
<dbReference type="Proteomes" id="UP001291623">
    <property type="component" value="Unassembled WGS sequence"/>
</dbReference>
<accession>A0AAE1SFD3</accession>
<keyword evidence="3" id="KW-1185">Reference proteome</keyword>
<dbReference type="EMBL" id="JAVYJV010000006">
    <property type="protein sequence ID" value="KAK4368447.1"/>
    <property type="molecule type" value="Genomic_DNA"/>
</dbReference>
<organism evidence="2 3">
    <name type="scientific">Anisodus tanguticus</name>
    <dbReference type="NCBI Taxonomy" id="243964"/>
    <lineage>
        <taxon>Eukaryota</taxon>
        <taxon>Viridiplantae</taxon>
        <taxon>Streptophyta</taxon>
        <taxon>Embryophyta</taxon>
        <taxon>Tracheophyta</taxon>
        <taxon>Spermatophyta</taxon>
        <taxon>Magnoliopsida</taxon>
        <taxon>eudicotyledons</taxon>
        <taxon>Gunneridae</taxon>
        <taxon>Pentapetalae</taxon>
        <taxon>asterids</taxon>
        <taxon>lamiids</taxon>
        <taxon>Solanales</taxon>
        <taxon>Solanaceae</taxon>
        <taxon>Solanoideae</taxon>
        <taxon>Hyoscyameae</taxon>
        <taxon>Anisodus</taxon>
    </lineage>
</organism>